<dbReference type="GO" id="GO:0005737">
    <property type="term" value="C:cytoplasm"/>
    <property type="evidence" value="ECO:0007669"/>
    <property type="project" value="UniProtKB-ARBA"/>
</dbReference>
<dbReference type="InterPro" id="IPR023393">
    <property type="entry name" value="START-like_dom_sf"/>
</dbReference>
<comment type="caution">
    <text evidence="2">The sequence shown here is derived from an EMBL/GenBank/DDBJ whole genome shotgun (WGS) entry which is preliminary data.</text>
</comment>
<dbReference type="PANTHER" id="PTHR19308:SF14">
    <property type="entry name" value="START DOMAIN-CONTAINING PROTEIN"/>
    <property type="match status" value="1"/>
</dbReference>
<dbReference type="CDD" id="cd00177">
    <property type="entry name" value="START"/>
    <property type="match status" value="1"/>
</dbReference>
<organism evidence="2 3">
    <name type="scientific">Triparma columacea</name>
    <dbReference type="NCBI Taxonomy" id="722753"/>
    <lineage>
        <taxon>Eukaryota</taxon>
        <taxon>Sar</taxon>
        <taxon>Stramenopiles</taxon>
        <taxon>Ochrophyta</taxon>
        <taxon>Bolidophyceae</taxon>
        <taxon>Parmales</taxon>
        <taxon>Triparmaceae</taxon>
        <taxon>Triparma</taxon>
    </lineage>
</organism>
<dbReference type="AlphaFoldDB" id="A0A9W7LEP4"/>
<dbReference type="InterPro" id="IPR002913">
    <property type="entry name" value="START_lipid-bd_dom"/>
</dbReference>
<name>A0A9W7LEP4_9STRA</name>
<dbReference type="InterPro" id="IPR051213">
    <property type="entry name" value="START_lipid_transfer"/>
</dbReference>
<accession>A0A9W7LEP4</accession>
<protein>
    <recommendedName>
        <fullName evidence="1">START domain-containing protein</fullName>
    </recommendedName>
</protein>
<keyword evidence="3" id="KW-1185">Reference proteome</keyword>
<reference evidence="3" key="1">
    <citation type="journal article" date="2023" name="Commun. Biol.">
        <title>Genome analysis of Parmales, the sister group of diatoms, reveals the evolutionary specialization of diatoms from phago-mixotrophs to photoautotrophs.</title>
        <authorList>
            <person name="Ban H."/>
            <person name="Sato S."/>
            <person name="Yoshikawa S."/>
            <person name="Yamada K."/>
            <person name="Nakamura Y."/>
            <person name="Ichinomiya M."/>
            <person name="Sato N."/>
            <person name="Blanc-Mathieu R."/>
            <person name="Endo H."/>
            <person name="Kuwata A."/>
            <person name="Ogata H."/>
        </authorList>
    </citation>
    <scope>NUCLEOTIDE SEQUENCE [LARGE SCALE GENOMIC DNA]</scope>
</reference>
<dbReference type="SUPFAM" id="SSF55961">
    <property type="entry name" value="Bet v1-like"/>
    <property type="match status" value="1"/>
</dbReference>
<dbReference type="GO" id="GO:0008289">
    <property type="term" value="F:lipid binding"/>
    <property type="evidence" value="ECO:0007669"/>
    <property type="project" value="InterPro"/>
</dbReference>
<evidence type="ECO:0000313" key="3">
    <source>
        <dbReference type="Proteomes" id="UP001165065"/>
    </source>
</evidence>
<evidence type="ECO:0000313" key="2">
    <source>
        <dbReference type="EMBL" id="GMI46872.1"/>
    </source>
</evidence>
<sequence>MPYEIPNDLFKLSPLPDERKEAYINMAKGWLPTMMAAVVETSEDGWKPCGMSDPTISNGVTLCKKVTEGNPVVMIRGQTIIPDYSVEDALMSQKSINTTARLRNGLHANDPMNIDSSVLHVLQKGDDPADDTPLAQIVWAAFQAPAVIWARDFCWLQYVDKTKDSKGRDAMVCACQSIDDFEQCHDLQSTHKYVRGYICTTGYIYTETDTPGEILVTYVVQVNPRGAIPKFVVNLVAAGQGENAGRVRDSTVALNSILKKFNKCVQDGDPTREHPRVRSIDVSSSLVYANKTQAETYTAEEDGLLEILIHPTCGDSIICNEDTYALDKLTGLPPALRMNVVKGQEVEIVFRNKSSSAFGKKFKQVWWYGHVLGRRSSSEASLATSLPTQKKKSKGIMHKIKKTISPKKKTPVVVEKIKVVEKVVEKLVQSEQDVETAYKRGFLGGVACCVVLIAVALQLR</sequence>
<dbReference type="Pfam" id="PF01852">
    <property type="entry name" value="START"/>
    <property type="match status" value="1"/>
</dbReference>
<feature type="domain" description="START" evidence="1">
    <location>
        <begin position="35"/>
        <end position="234"/>
    </location>
</feature>
<dbReference type="Proteomes" id="UP001165065">
    <property type="component" value="Unassembled WGS sequence"/>
</dbReference>
<dbReference type="PANTHER" id="PTHR19308">
    <property type="entry name" value="PHOSPHATIDYLCHOLINE TRANSFER PROTEIN"/>
    <property type="match status" value="1"/>
</dbReference>
<evidence type="ECO:0000259" key="1">
    <source>
        <dbReference type="PROSITE" id="PS50848"/>
    </source>
</evidence>
<proteinExistence type="predicted"/>
<dbReference type="Gene3D" id="3.30.530.20">
    <property type="match status" value="1"/>
</dbReference>
<dbReference type="EMBL" id="BRYA01000318">
    <property type="protein sequence ID" value="GMI46872.1"/>
    <property type="molecule type" value="Genomic_DNA"/>
</dbReference>
<gene>
    <name evidence="2" type="ORF">TrCOL_g2542</name>
</gene>
<dbReference type="OrthoDB" id="5403181at2759"/>
<dbReference type="PROSITE" id="PS50848">
    <property type="entry name" value="START"/>
    <property type="match status" value="1"/>
</dbReference>